<evidence type="ECO:0000313" key="3">
    <source>
        <dbReference type="Proteomes" id="UP000001194"/>
    </source>
</evidence>
<feature type="compositionally biased region" description="Polar residues" evidence="1">
    <location>
        <begin position="204"/>
        <end position="218"/>
    </location>
</feature>
<protein>
    <submittedName>
        <fullName evidence="2">Predicted protein</fullName>
    </submittedName>
</protein>
<dbReference type="AlphaFoldDB" id="B0DNG6"/>
<sequence>MGESILKQTGWHVTFIVGGPEPRQNGKIMTYMLNCGRTMKDEDYEGFLGEDAYEEHIIAPFDDFLHEAFTPEARLERSLTSKSETPESAGGEGIEEVNDKHDSNAVDGEAHIDKEAPKKGGKSEYEHSRETNIARNKELLRQVEERFPMEPLAKADKTNGRGPENKVKRKEKVHQEPTRSSARIQGQGPGDVPETTTTEPAANEGTSPSITVPIQSSGTVGNVAEANLTRSISTPAEIENDVTASTSDHVNASPSNHIDASPSALVDSAHTSSDDFGASPPATGVGPLVEPTPSFKPAHTSDDFGGSPPAIGVGPLIKPTPSASSIASESETPAMYKVSTSTQPSTPTSTVSQMDVDSDIRDTTDTGTPLPAWLHNVNMSDYLHGVSKEKAWQDLITSLFKFKALNPTTGVHINFVM</sequence>
<organism evidence="3">
    <name type="scientific">Laccaria bicolor (strain S238N-H82 / ATCC MYA-4686)</name>
    <name type="common">Bicoloured deceiver</name>
    <name type="synonym">Laccaria laccata var. bicolor</name>
    <dbReference type="NCBI Taxonomy" id="486041"/>
    <lineage>
        <taxon>Eukaryota</taxon>
        <taxon>Fungi</taxon>
        <taxon>Dikarya</taxon>
        <taxon>Basidiomycota</taxon>
        <taxon>Agaricomycotina</taxon>
        <taxon>Agaricomycetes</taxon>
        <taxon>Agaricomycetidae</taxon>
        <taxon>Agaricales</taxon>
        <taxon>Agaricineae</taxon>
        <taxon>Hydnangiaceae</taxon>
        <taxon>Laccaria</taxon>
    </lineage>
</organism>
<accession>B0DNG6</accession>
<reference evidence="2 3" key="1">
    <citation type="journal article" date="2008" name="Nature">
        <title>The genome of Laccaria bicolor provides insights into mycorrhizal symbiosis.</title>
        <authorList>
            <person name="Martin F."/>
            <person name="Aerts A."/>
            <person name="Ahren D."/>
            <person name="Brun A."/>
            <person name="Danchin E.G.J."/>
            <person name="Duchaussoy F."/>
            <person name="Gibon J."/>
            <person name="Kohler A."/>
            <person name="Lindquist E."/>
            <person name="Pereda V."/>
            <person name="Salamov A."/>
            <person name="Shapiro H.J."/>
            <person name="Wuyts J."/>
            <person name="Blaudez D."/>
            <person name="Buee M."/>
            <person name="Brokstein P."/>
            <person name="Canbaeck B."/>
            <person name="Cohen D."/>
            <person name="Courty P.E."/>
            <person name="Coutinho P.M."/>
            <person name="Delaruelle C."/>
            <person name="Detter J.C."/>
            <person name="Deveau A."/>
            <person name="DiFazio S."/>
            <person name="Duplessis S."/>
            <person name="Fraissinet-Tachet L."/>
            <person name="Lucic E."/>
            <person name="Frey-Klett P."/>
            <person name="Fourrey C."/>
            <person name="Feussner I."/>
            <person name="Gay G."/>
            <person name="Grimwood J."/>
            <person name="Hoegger P.J."/>
            <person name="Jain P."/>
            <person name="Kilaru S."/>
            <person name="Labbe J."/>
            <person name="Lin Y.C."/>
            <person name="Legue V."/>
            <person name="Le Tacon F."/>
            <person name="Marmeisse R."/>
            <person name="Melayah D."/>
            <person name="Montanini B."/>
            <person name="Muratet M."/>
            <person name="Nehls U."/>
            <person name="Niculita-Hirzel H."/>
            <person name="Oudot-Le Secq M.P."/>
            <person name="Peter M."/>
            <person name="Quesneville H."/>
            <person name="Rajashekar B."/>
            <person name="Reich M."/>
            <person name="Rouhier N."/>
            <person name="Schmutz J."/>
            <person name="Yin T."/>
            <person name="Chalot M."/>
            <person name="Henrissat B."/>
            <person name="Kuees U."/>
            <person name="Lucas S."/>
            <person name="Van de Peer Y."/>
            <person name="Podila G.K."/>
            <person name="Polle A."/>
            <person name="Pukkila P.J."/>
            <person name="Richardson P.M."/>
            <person name="Rouze P."/>
            <person name="Sanders I.R."/>
            <person name="Stajich J.E."/>
            <person name="Tunlid A."/>
            <person name="Tuskan G."/>
            <person name="Grigoriev I.V."/>
        </authorList>
    </citation>
    <scope>NUCLEOTIDE SEQUENCE [LARGE SCALE GENOMIC DNA]</scope>
    <source>
        <strain evidence="3">S238N-H82 / ATCC MYA-4686</strain>
    </source>
</reference>
<proteinExistence type="predicted"/>
<dbReference type="EMBL" id="DS547121">
    <property type="protein sequence ID" value="EDR03936.1"/>
    <property type="molecule type" value="Genomic_DNA"/>
</dbReference>
<dbReference type="KEGG" id="lbc:LACBIDRAFT_306627"/>
<feature type="region of interest" description="Disordered" evidence="1">
    <location>
        <begin position="246"/>
        <end position="310"/>
    </location>
</feature>
<feature type="region of interest" description="Disordered" evidence="1">
    <location>
        <begin position="75"/>
        <end position="218"/>
    </location>
</feature>
<dbReference type="RefSeq" id="XP_001885504.1">
    <property type="nucleotide sequence ID" value="XM_001885469.1"/>
</dbReference>
<feature type="compositionally biased region" description="Polar residues" evidence="1">
    <location>
        <begin position="246"/>
        <end position="258"/>
    </location>
</feature>
<keyword evidence="3" id="KW-1185">Reference proteome</keyword>
<evidence type="ECO:0000256" key="1">
    <source>
        <dbReference type="SAM" id="MobiDB-lite"/>
    </source>
</evidence>
<gene>
    <name evidence="2" type="ORF">LACBIDRAFT_306627</name>
</gene>
<dbReference type="InParanoid" id="B0DNG6"/>
<feature type="compositionally biased region" description="Low complexity" evidence="1">
    <location>
        <begin position="193"/>
        <end position="202"/>
    </location>
</feature>
<dbReference type="HOGENOM" id="CLU_659002_0_0_1"/>
<dbReference type="GeneID" id="6081127"/>
<dbReference type="OrthoDB" id="3070622at2759"/>
<feature type="compositionally biased region" description="Basic and acidic residues" evidence="1">
    <location>
        <begin position="97"/>
        <end position="166"/>
    </location>
</feature>
<evidence type="ECO:0000313" key="2">
    <source>
        <dbReference type="EMBL" id="EDR03936.1"/>
    </source>
</evidence>
<name>B0DNG6_LACBS</name>
<dbReference type="Proteomes" id="UP000001194">
    <property type="component" value="Unassembled WGS sequence"/>
</dbReference>